<dbReference type="KEGG" id="cmah:C1I91_17730"/>
<keyword evidence="1" id="KW-0812">Transmembrane</keyword>
<evidence type="ECO:0000256" key="1">
    <source>
        <dbReference type="SAM" id="Phobius"/>
    </source>
</evidence>
<evidence type="ECO:0000313" key="2">
    <source>
        <dbReference type="EMBL" id="QAA33338.1"/>
    </source>
</evidence>
<keyword evidence="1" id="KW-1133">Transmembrane helix</keyword>
<dbReference type="Proteomes" id="UP000286268">
    <property type="component" value="Chromosome"/>
</dbReference>
<dbReference type="EMBL" id="CP025746">
    <property type="protein sequence ID" value="QAA33338.1"/>
    <property type="molecule type" value="Genomic_DNA"/>
</dbReference>
<dbReference type="RefSeq" id="WP_128214061.1">
    <property type="nucleotide sequence ID" value="NZ_CP025746.1"/>
</dbReference>
<protein>
    <submittedName>
        <fullName evidence="2">Uncharacterized protein</fullName>
    </submittedName>
</protein>
<keyword evidence="1" id="KW-0472">Membrane</keyword>
<organism evidence="2 3">
    <name type="scientific">Clostridium manihotivorum</name>
    <dbReference type="NCBI Taxonomy" id="2320868"/>
    <lineage>
        <taxon>Bacteria</taxon>
        <taxon>Bacillati</taxon>
        <taxon>Bacillota</taxon>
        <taxon>Clostridia</taxon>
        <taxon>Eubacteriales</taxon>
        <taxon>Clostridiaceae</taxon>
        <taxon>Clostridium</taxon>
    </lineage>
</organism>
<feature type="transmembrane region" description="Helical" evidence="1">
    <location>
        <begin position="177"/>
        <end position="200"/>
    </location>
</feature>
<feature type="transmembrane region" description="Helical" evidence="1">
    <location>
        <begin position="20"/>
        <end position="37"/>
    </location>
</feature>
<evidence type="ECO:0000313" key="3">
    <source>
        <dbReference type="Proteomes" id="UP000286268"/>
    </source>
</evidence>
<keyword evidence="3" id="KW-1185">Reference proteome</keyword>
<sequence>MENSYFIKINKKRWRIRSIGLIFFILIIALLIASAVFEYKDYSNKAIVIKTAEDYNIASATKKYVKIDSNDVYDMNTVIKVTRSRFGIKTSESVSEHIIAVNVSNKLLCISISNDEYDKLAKKESGVYSFHGKLENFKENEYSFMKDQLIKEGVSASKAEDAIYGAYLKDATPLEEVTAPIIGVAILVFALCVIYIPVVVKNKKAMKSMKVYANGNLDQLLKEVDEEVKEPNVYKNGPVTITKNYIIVDSQQIVFAMPIKELMWTYKKTIQNKVYGFIPAGKNNFINFVFSDGEAYSVSVTRKAKRIDEILNFIAQLNLGTFVGYTNDMNKMYKKNKSDFIYQWKKYVEELREKQEVN</sequence>
<dbReference type="AlphaFoldDB" id="A0A3R5TH54"/>
<dbReference type="OrthoDB" id="1904403at2"/>
<accession>A0A3R5TH54</accession>
<gene>
    <name evidence="2" type="ORF">C1I91_17730</name>
</gene>
<proteinExistence type="predicted"/>
<name>A0A3R5TH54_9CLOT</name>
<reference evidence="2 3" key="1">
    <citation type="submission" date="2018-01" db="EMBL/GenBank/DDBJ databases">
        <title>Genome Sequencing and Assembly of Anaerobacter polyendosporus strain CT4.</title>
        <authorList>
            <person name="Tachaapaikoon C."/>
            <person name="Sutheeworapong S."/>
            <person name="Jenjaroenpun P."/>
            <person name="Wongsurawat T."/>
            <person name="Nookeaw I."/>
            <person name="Cheawchanlertfa P."/>
            <person name="Kosugi A."/>
            <person name="Cheevadhanarak S."/>
            <person name="Ratanakhanokchai K."/>
        </authorList>
    </citation>
    <scope>NUCLEOTIDE SEQUENCE [LARGE SCALE GENOMIC DNA]</scope>
    <source>
        <strain evidence="2 3">CT4</strain>
    </source>
</reference>